<evidence type="ECO:0000256" key="6">
    <source>
        <dbReference type="SAM" id="Phobius"/>
    </source>
</evidence>
<dbReference type="Gene3D" id="1.10.1450.10">
    <property type="entry name" value="Tetraspanin"/>
    <property type="match status" value="1"/>
</dbReference>
<dbReference type="Proteomes" id="UP001374579">
    <property type="component" value="Unassembled WGS sequence"/>
</dbReference>
<sequence>MKLHVPLTEKQRHQLSSITMFGGIAVMPLSVSLICTTFYIRFVVDDELDLVQGMYTATLPYLLAATGTINFLAMLLLVSSLAKTHYASRRVEALRLAFIAIIVAIISTLLVFAACIFCLVQLYVLPSTFEGGLDNAMQQYSKDPSVKSRLDVLHMEYECCGDEGFKDWFIVPWISEDFVVANPQEVQKKVKDGLQYTNDDVPFSCCNPVSPRPCIHHHVTTNYLHYEYDHHQNITLYTQGCRRALMDFFGHMILRGVTLSLLFMFFVQTAIIVAARLMQTSMVQAMKRGDMEAPAEGYIFRPREGAGAEMDLEQGALLMTDTDDSQYGTGISSEEEEQQVYGNPATDTETTTMSEGEPIYENIISEGEPIYENIISEPDAPFSGQYPEGEFDGDTVYEEPVPFPSEMAANQGQHNAAARNNSAIANARRRSSRAFNSLGIPPPQPPRHAAPPPPPPPPPYSHPPPLPLPPPRYHLHHHHRPPHHNRQNSQNR</sequence>
<comment type="subcellular location">
    <subcellularLocation>
        <location evidence="1">Membrane</location>
        <topology evidence="1">Multi-pass membrane protein</topology>
    </subcellularLocation>
</comment>
<dbReference type="InterPro" id="IPR000830">
    <property type="entry name" value="Peripherin/rom-1"/>
</dbReference>
<evidence type="ECO:0000313" key="8">
    <source>
        <dbReference type="Proteomes" id="UP001374579"/>
    </source>
</evidence>
<comment type="caution">
    <text evidence="7">The sequence shown here is derived from an EMBL/GenBank/DDBJ whole genome shotgun (WGS) entry which is preliminary data.</text>
</comment>
<keyword evidence="3 6" id="KW-1133">Transmembrane helix</keyword>
<protein>
    <submittedName>
        <fullName evidence="7">Uncharacterized protein</fullName>
    </submittedName>
</protein>
<accession>A0AAN9BDU8</accession>
<feature type="compositionally biased region" description="Basic residues" evidence="5">
    <location>
        <begin position="473"/>
        <end position="486"/>
    </location>
</feature>
<dbReference type="InterPro" id="IPR018499">
    <property type="entry name" value="Tetraspanin/Peripherin"/>
</dbReference>
<dbReference type="SUPFAM" id="SSF48652">
    <property type="entry name" value="Tetraspanin"/>
    <property type="match status" value="1"/>
</dbReference>
<feature type="transmembrane region" description="Helical" evidence="6">
    <location>
        <begin position="21"/>
        <end position="40"/>
    </location>
</feature>
<feature type="compositionally biased region" description="Low complexity" evidence="5">
    <location>
        <begin position="415"/>
        <end position="426"/>
    </location>
</feature>
<feature type="region of interest" description="Disordered" evidence="5">
    <location>
        <begin position="376"/>
        <end position="492"/>
    </location>
</feature>
<organism evidence="7 8">
    <name type="scientific">Littorina saxatilis</name>
    <dbReference type="NCBI Taxonomy" id="31220"/>
    <lineage>
        <taxon>Eukaryota</taxon>
        <taxon>Metazoa</taxon>
        <taxon>Spiralia</taxon>
        <taxon>Lophotrochozoa</taxon>
        <taxon>Mollusca</taxon>
        <taxon>Gastropoda</taxon>
        <taxon>Caenogastropoda</taxon>
        <taxon>Littorinimorpha</taxon>
        <taxon>Littorinoidea</taxon>
        <taxon>Littorinidae</taxon>
        <taxon>Littorina</taxon>
    </lineage>
</organism>
<evidence type="ECO:0000256" key="1">
    <source>
        <dbReference type="ARBA" id="ARBA00004141"/>
    </source>
</evidence>
<dbReference type="PRINTS" id="PR00218">
    <property type="entry name" value="PERIPHERNRDS"/>
</dbReference>
<evidence type="ECO:0000256" key="3">
    <source>
        <dbReference type="ARBA" id="ARBA00022989"/>
    </source>
</evidence>
<dbReference type="AlphaFoldDB" id="A0AAN9BDU8"/>
<evidence type="ECO:0000256" key="4">
    <source>
        <dbReference type="ARBA" id="ARBA00023136"/>
    </source>
</evidence>
<reference evidence="7 8" key="1">
    <citation type="submission" date="2024-02" db="EMBL/GenBank/DDBJ databases">
        <title>Chromosome-scale genome assembly of the rough periwinkle Littorina saxatilis.</title>
        <authorList>
            <person name="De Jode A."/>
            <person name="Faria R."/>
            <person name="Formenti G."/>
            <person name="Sims Y."/>
            <person name="Smith T.P."/>
            <person name="Tracey A."/>
            <person name="Wood J.M.D."/>
            <person name="Zagrodzka Z.B."/>
            <person name="Johannesson K."/>
            <person name="Butlin R.K."/>
            <person name="Leder E.H."/>
        </authorList>
    </citation>
    <scope>NUCLEOTIDE SEQUENCE [LARGE SCALE GENOMIC DNA]</scope>
    <source>
        <strain evidence="7">Snail1</strain>
        <tissue evidence="7">Muscle</tissue>
    </source>
</reference>
<feature type="region of interest" description="Disordered" evidence="5">
    <location>
        <begin position="326"/>
        <end position="356"/>
    </location>
</feature>
<dbReference type="GO" id="GO:0007601">
    <property type="term" value="P:visual perception"/>
    <property type="evidence" value="ECO:0007669"/>
    <property type="project" value="InterPro"/>
</dbReference>
<dbReference type="InterPro" id="IPR008952">
    <property type="entry name" value="Tetraspanin_EC2_sf"/>
</dbReference>
<feature type="compositionally biased region" description="Polar residues" evidence="5">
    <location>
        <begin position="345"/>
        <end position="354"/>
    </location>
</feature>
<feature type="compositionally biased region" description="Pro residues" evidence="5">
    <location>
        <begin position="440"/>
        <end position="472"/>
    </location>
</feature>
<dbReference type="Pfam" id="PF00335">
    <property type="entry name" value="Tetraspanin"/>
    <property type="match status" value="1"/>
</dbReference>
<gene>
    <name evidence="7" type="ORF">V1264_018498</name>
</gene>
<proteinExistence type="predicted"/>
<feature type="transmembrane region" description="Helical" evidence="6">
    <location>
        <begin position="60"/>
        <end position="82"/>
    </location>
</feature>
<dbReference type="GO" id="GO:0016020">
    <property type="term" value="C:membrane"/>
    <property type="evidence" value="ECO:0007669"/>
    <property type="project" value="UniProtKB-SubCell"/>
</dbReference>
<keyword evidence="2 6" id="KW-0812">Transmembrane</keyword>
<name>A0AAN9BDU8_9CAEN</name>
<evidence type="ECO:0000313" key="7">
    <source>
        <dbReference type="EMBL" id="KAK7103632.1"/>
    </source>
</evidence>
<evidence type="ECO:0000256" key="5">
    <source>
        <dbReference type="SAM" id="MobiDB-lite"/>
    </source>
</evidence>
<feature type="transmembrane region" description="Helical" evidence="6">
    <location>
        <begin position="252"/>
        <end position="278"/>
    </location>
</feature>
<feature type="transmembrane region" description="Helical" evidence="6">
    <location>
        <begin position="94"/>
        <end position="124"/>
    </location>
</feature>
<evidence type="ECO:0000256" key="2">
    <source>
        <dbReference type="ARBA" id="ARBA00022692"/>
    </source>
</evidence>
<dbReference type="EMBL" id="JBAMIC010000008">
    <property type="protein sequence ID" value="KAK7103632.1"/>
    <property type="molecule type" value="Genomic_DNA"/>
</dbReference>
<keyword evidence="4 6" id="KW-0472">Membrane</keyword>
<keyword evidence="8" id="KW-1185">Reference proteome</keyword>